<dbReference type="Proteomes" id="UP000037460">
    <property type="component" value="Unassembled WGS sequence"/>
</dbReference>
<protein>
    <submittedName>
        <fullName evidence="2">Uncharacterized protein</fullName>
    </submittedName>
</protein>
<name>A0A0M0JSW8_9EUKA</name>
<organism evidence="2 3">
    <name type="scientific">Chrysochromulina tobinii</name>
    <dbReference type="NCBI Taxonomy" id="1460289"/>
    <lineage>
        <taxon>Eukaryota</taxon>
        <taxon>Haptista</taxon>
        <taxon>Haptophyta</taxon>
        <taxon>Prymnesiophyceae</taxon>
        <taxon>Prymnesiales</taxon>
        <taxon>Chrysochromulinaceae</taxon>
        <taxon>Chrysochromulina</taxon>
    </lineage>
</organism>
<keyword evidence="3" id="KW-1185">Reference proteome</keyword>
<accession>A0A0M0JSW8</accession>
<gene>
    <name evidence="2" type="ORF">Ctob_011461</name>
</gene>
<evidence type="ECO:0000313" key="2">
    <source>
        <dbReference type="EMBL" id="KOO29741.1"/>
    </source>
</evidence>
<comment type="caution">
    <text evidence="2">The sequence shown here is derived from an EMBL/GenBank/DDBJ whole genome shotgun (WGS) entry which is preliminary data.</text>
</comment>
<proteinExistence type="predicted"/>
<feature type="region of interest" description="Disordered" evidence="1">
    <location>
        <begin position="1"/>
        <end position="56"/>
    </location>
</feature>
<reference evidence="3" key="1">
    <citation type="journal article" date="2015" name="PLoS Genet.">
        <title>Genome Sequence and Transcriptome Analyses of Chrysochromulina tobin: Metabolic Tools for Enhanced Algal Fitness in the Prominent Order Prymnesiales (Haptophyceae).</title>
        <authorList>
            <person name="Hovde B.T."/>
            <person name="Deodato C.R."/>
            <person name="Hunsperger H.M."/>
            <person name="Ryken S.A."/>
            <person name="Yost W."/>
            <person name="Jha R.K."/>
            <person name="Patterson J."/>
            <person name="Monnat R.J. Jr."/>
            <person name="Barlow S.B."/>
            <person name="Starkenburg S.R."/>
            <person name="Cattolico R.A."/>
        </authorList>
    </citation>
    <scope>NUCLEOTIDE SEQUENCE</scope>
    <source>
        <strain evidence="3">CCMP291</strain>
    </source>
</reference>
<dbReference type="EMBL" id="JWZX01002368">
    <property type="protein sequence ID" value="KOO29741.1"/>
    <property type="molecule type" value="Genomic_DNA"/>
</dbReference>
<evidence type="ECO:0000313" key="3">
    <source>
        <dbReference type="Proteomes" id="UP000037460"/>
    </source>
</evidence>
<dbReference type="AlphaFoldDB" id="A0A0M0JSW8"/>
<evidence type="ECO:0000256" key="1">
    <source>
        <dbReference type="SAM" id="MobiDB-lite"/>
    </source>
</evidence>
<sequence length="110" mass="12339">MASQPEWISGVLSKQARNGRAVDPAPTRQQELLDPRSKVPLATPWHGRELNGHTYTGTLQEGKTVFRYKPLSKGSMASKLDKPMYSPPKQEPTGRTRVADFFEAEVPLYQ</sequence>